<reference evidence="1" key="1">
    <citation type="submission" date="2014-11" db="EMBL/GenBank/DDBJ databases">
        <authorList>
            <person name="Amaro Gonzalez C."/>
        </authorList>
    </citation>
    <scope>NUCLEOTIDE SEQUENCE</scope>
</reference>
<accession>A0A0E9VQV7</accession>
<protein>
    <submittedName>
        <fullName evidence="1">Uncharacterized protein</fullName>
    </submittedName>
</protein>
<organism evidence="1">
    <name type="scientific">Anguilla anguilla</name>
    <name type="common">European freshwater eel</name>
    <name type="synonym">Muraena anguilla</name>
    <dbReference type="NCBI Taxonomy" id="7936"/>
    <lineage>
        <taxon>Eukaryota</taxon>
        <taxon>Metazoa</taxon>
        <taxon>Chordata</taxon>
        <taxon>Craniata</taxon>
        <taxon>Vertebrata</taxon>
        <taxon>Euteleostomi</taxon>
        <taxon>Actinopterygii</taxon>
        <taxon>Neopterygii</taxon>
        <taxon>Teleostei</taxon>
        <taxon>Anguilliformes</taxon>
        <taxon>Anguillidae</taxon>
        <taxon>Anguilla</taxon>
    </lineage>
</organism>
<proteinExistence type="predicted"/>
<dbReference type="EMBL" id="GBXM01028073">
    <property type="protein sequence ID" value="JAH80504.1"/>
    <property type="molecule type" value="Transcribed_RNA"/>
</dbReference>
<evidence type="ECO:0000313" key="1">
    <source>
        <dbReference type="EMBL" id="JAH80504.1"/>
    </source>
</evidence>
<sequence>MSAHTTLIAG</sequence>
<reference evidence="1" key="2">
    <citation type="journal article" date="2015" name="Fish Shellfish Immunol.">
        <title>Early steps in the European eel (Anguilla anguilla)-Vibrio vulnificus interaction in the gills: Role of the RtxA13 toxin.</title>
        <authorList>
            <person name="Callol A."/>
            <person name="Pajuelo D."/>
            <person name="Ebbesson L."/>
            <person name="Teles M."/>
            <person name="MacKenzie S."/>
            <person name="Amaro C."/>
        </authorList>
    </citation>
    <scope>NUCLEOTIDE SEQUENCE</scope>
</reference>
<name>A0A0E9VQV7_ANGAN</name>